<dbReference type="Gene3D" id="3.40.50.300">
    <property type="entry name" value="P-loop containing nucleotide triphosphate hydrolases"/>
    <property type="match status" value="1"/>
</dbReference>
<evidence type="ECO:0000259" key="5">
    <source>
        <dbReference type="Pfam" id="PF20720"/>
    </source>
</evidence>
<evidence type="ECO:0000259" key="4">
    <source>
        <dbReference type="Pfam" id="PF18738"/>
    </source>
</evidence>
<keyword evidence="7" id="KW-1185">Reference proteome</keyword>
<sequence>MAVAPVSAGSATRESNNFIRLCKLLLDIGTKVLQNKFDILVPPSQLSDFVSSNKSILKKKPSIGGHGRAKLFPTDAKPCSNVFDISLIYVLFRETRFTDDDGSSRPLIRPPQLGWGIKPDSSDSSDAANIERLRLARNDLYGHKLKAAISDEEFEETWAELYTAVISIGGDKYKQEVDNILNHTLPAVISLPINTTLMQVLIEKRGAEDKKFVETRAYRRIQEEVDRDGAVLIVGNSGEGKTSCAWHLILRRLVAGDNLVIIDSADEWRKKWDASKKQTIFVDNCVGESCAIPERAEAWQRLQEDLRGCINHKYTTVIATVRRYIYRDLKATVNRFHLFGKPIDISSSDLRLSSSEKLQMIRSHLRDKDIVLNAKTIEMLTSCDTPCFPLSCRLFASDEMFRAKGESFFLHPVSQLREELVQLSRRDSVAFSALILLLVCDGHLLFDNLTPSEPTQNKPPNGWLERLRYICCGASPNVNWVAEKLESIKKARKLPNLTLFDIHRAIERLRDSHVTVNDTAYKFVHASLLEAVGVVLANEDAMFVLQHCSAHFIQQHVRLQSFPDVAEDTLVRLPEIYYKELAKRFTDDVMNGDIDDVFQNPSIDDLSFSIRWCMYISNMERTKQLRFYRSVDKKGYSLFYWVGRTGNLSLLRQFLHNEEPTSDCLHGACFSANAEAVMFVLSKGVSAHCVDAGGRTPLIIACKAGNYGTVKLLLDYGADVNQEQESFGTPLHYACWNGDLQLLRVLLENGAKSNVVTCGGWPAIYFGGGEENAKVVQMLLKRQNSINVTAHTGWSPLHLASGKGDLDIVLSLIESGADINIATTKGWSPLYCATQKGRHNVASMLLQNGADYDQTDYFGLSCLHRVCYDGYNLVAKVLIQGGADVNIRSKVGYTPLHCACDSGHVALVKLLLQNGADVHAEGLNKKTPANVAQMKQRKEILELLADSSARAKNKGICDKTCNGHA</sequence>
<feature type="domain" description="DZIP3-like HEPN" evidence="4">
    <location>
        <begin position="43"/>
        <end position="185"/>
    </location>
</feature>
<dbReference type="Gene3D" id="1.25.40.20">
    <property type="entry name" value="Ankyrin repeat-containing domain"/>
    <property type="match status" value="1"/>
</dbReference>
<name>A0A210QSG0_MIZYE</name>
<evidence type="ECO:0000256" key="1">
    <source>
        <dbReference type="ARBA" id="ARBA00022737"/>
    </source>
</evidence>
<keyword evidence="2 3" id="KW-0040">ANK repeat</keyword>
<dbReference type="OrthoDB" id="6079886at2759"/>
<evidence type="ECO:0000313" key="6">
    <source>
        <dbReference type="EMBL" id="OWF51661.1"/>
    </source>
</evidence>
<dbReference type="Pfam" id="PF20720">
    <property type="entry name" value="nSTAND3"/>
    <property type="match status" value="1"/>
</dbReference>
<dbReference type="InterPro" id="IPR027417">
    <property type="entry name" value="P-loop_NTPase"/>
</dbReference>
<evidence type="ECO:0000256" key="2">
    <source>
        <dbReference type="ARBA" id="ARBA00023043"/>
    </source>
</evidence>
<dbReference type="PANTHER" id="PTHR24198">
    <property type="entry name" value="ANKYRIN REPEAT AND PROTEIN KINASE DOMAIN-CONTAINING PROTEIN"/>
    <property type="match status" value="1"/>
</dbReference>
<dbReference type="InterPro" id="IPR041249">
    <property type="entry name" value="HEPN_DZIP3"/>
</dbReference>
<organism evidence="6 7">
    <name type="scientific">Mizuhopecten yessoensis</name>
    <name type="common">Japanese scallop</name>
    <name type="synonym">Patinopecten yessoensis</name>
    <dbReference type="NCBI Taxonomy" id="6573"/>
    <lineage>
        <taxon>Eukaryota</taxon>
        <taxon>Metazoa</taxon>
        <taxon>Spiralia</taxon>
        <taxon>Lophotrochozoa</taxon>
        <taxon>Mollusca</taxon>
        <taxon>Bivalvia</taxon>
        <taxon>Autobranchia</taxon>
        <taxon>Pteriomorphia</taxon>
        <taxon>Pectinida</taxon>
        <taxon>Pectinoidea</taxon>
        <taxon>Pectinidae</taxon>
        <taxon>Mizuhopecten</taxon>
    </lineage>
</organism>
<proteinExistence type="predicted"/>
<protein>
    <submittedName>
        <fullName evidence="6">Ankyrin-3</fullName>
    </submittedName>
</protein>
<dbReference type="PROSITE" id="PS50088">
    <property type="entry name" value="ANK_REPEAT"/>
    <property type="match status" value="6"/>
</dbReference>
<dbReference type="Pfam" id="PF12796">
    <property type="entry name" value="Ank_2"/>
    <property type="match status" value="3"/>
</dbReference>
<dbReference type="EMBL" id="NEDP02002179">
    <property type="protein sequence ID" value="OWF51661.1"/>
    <property type="molecule type" value="Genomic_DNA"/>
</dbReference>
<feature type="repeat" description="ANK" evidence="3">
    <location>
        <begin position="726"/>
        <end position="758"/>
    </location>
</feature>
<comment type="caution">
    <text evidence="6">The sequence shown here is derived from an EMBL/GenBank/DDBJ whole genome shotgun (WGS) entry which is preliminary data.</text>
</comment>
<dbReference type="Proteomes" id="UP000242188">
    <property type="component" value="Unassembled WGS sequence"/>
</dbReference>
<dbReference type="InterPro" id="IPR002110">
    <property type="entry name" value="Ankyrin_rpt"/>
</dbReference>
<feature type="repeat" description="ANK" evidence="3">
    <location>
        <begin position="891"/>
        <end position="923"/>
    </location>
</feature>
<feature type="repeat" description="ANK" evidence="3">
    <location>
        <begin position="825"/>
        <end position="857"/>
    </location>
</feature>
<dbReference type="InterPro" id="IPR049050">
    <property type="entry name" value="nSTAND3"/>
</dbReference>
<feature type="repeat" description="ANK" evidence="3">
    <location>
        <begin position="693"/>
        <end position="725"/>
    </location>
</feature>
<dbReference type="STRING" id="6573.A0A210QSG0"/>
<dbReference type="PRINTS" id="PR01415">
    <property type="entry name" value="ANKYRIN"/>
</dbReference>
<evidence type="ECO:0000313" key="7">
    <source>
        <dbReference type="Proteomes" id="UP000242188"/>
    </source>
</evidence>
<evidence type="ECO:0000256" key="3">
    <source>
        <dbReference type="PROSITE-ProRule" id="PRU00023"/>
    </source>
</evidence>
<dbReference type="SUPFAM" id="SSF48403">
    <property type="entry name" value="Ankyrin repeat"/>
    <property type="match status" value="1"/>
</dbReference>
<dbReference type="SMART" id="SM00248">
    <property type="entry name" value="ANK"/>
    <property type="match status" value="9"/>
</dbReference>
<reference evidence="6 7" key="1">
    <citation type="journal article" date="2017" name="Nat. Ecol. Evol.">
        <title>Scallop genome provides insights into evolution of bilaterian karyotype and development.</title>
        <authorList>
            <person name="Wang S."/>
            <person name="Zhang J."/>
            <person name="Jiao W."/>
            <person name="Li J."/>
            <person name="Xun X."/>
            <person name="Sun Y."/>
            <person name="Guo X."/>
            <person name="Huan P."/>
            <person name="Dong B."/>
            <person name="Zhang L."/>
            <person name="Hu X."/>
            <person name="Sun X."/>
            <person name="Wang J."/>
            <person name="Zhao C."/>
            <person name="Wang Y."/>
            <person name="Wang D."/>
            <person name="Huang X."/>
            <person name="Wang R."/>
            <person name="Lv J."/>
            <person name="Li Y."/>
            <person name="Zhang Z."/>
            <person name="Liu B."/>
            <person name="Lu W."/>
            <person name="Hui Y."/>
            <person name="Liang J."/>
            <person name="Zhou Z."/>
            <person name="Hou R."/>
            <person name="Li X."/>
            <person name="Liu Y."/>
            <person name="Li H."/>
            <person name="Ning X."/>
            <person name="Lin Y."/>
            <person name="Zhao L."/>
            <person name="Xing Q."/>
            <person name="Dou J."/>
            <person name="Li Y."/>
            <person name="Mao J."/>
            <person name="Guo H."/>
            <person name="Dou H."/>
            <person name="Li T."/>
            <person name="Mu C."/>
            <person name="Jiang W."/>
            <person name="Fu Q."/>
            <person name="Fu X."/>
            <person name="Miao Y."/>
            <person name="Liu J."/>
            <person name="Yu Q."/>
            <person name="Li R."/>
            <person name="Liao H."/>
            <person name="Li X."/>
            <person name="Kong Y."/>
            <person name="Jiang Z."/>
            <person name="Chourrout D."/>
            <person name="Li R."/>
            <person name="Bao Z."/>
        </authorList>
    </citation>
    <scope>NUCLEOTIDE SEQUENCE [LARGE SCALE GENOMIC DNA]</scope>
    <source>
        <strain evidence="6 7">PY_sf001</strain>
    </source>
</reference>
<feature type="domain" description="Novel STAND NTPase 3" evidence="5">
    <location>
        <begin position="212"/>
        <end position="366"/>
    </location>
</feature>
<feature type="repeat" description="ANK" evidence="3">
    <location>
        <begin position="792"/>
        <end position="824"/>
    </location>
</feature>
<dbReference type="Pfam" id="PF18738">
    <property type="entry name" value="HEPN_DZIP3"/>
    <property type="match status" value="1"/>
</dbReference>
<gene>
    <name evidence="6" type="ORF">KP79_PYT11724</name>
</gene>
<dbReference type="InterPro" id="IPR036770">
    <property type="entry name" value="Ankyrin_rpt-contain_sf"/>
</dbReference>
<dbReference type="PANTHER" id="PTHR24198:SF165">
    <property type="entry name" value="ANKYRIN REPEAT-CONTAINING PROTEIN-RELATED"/>
    <property type="match status" value="1"/>
</dbReference>
<dbReference type="AlphaFoldDB" id="A0A210QSG0"/>
<dbReference type="PROSITE" id="PS50297">
    <property type="entry name" value="ANK_REP_REGION"/>
    <property type="match status" value="6"/>
</dbReference>
<feature type="repeat" description="ANK" evidence="3">
    <location>
        <begin position="858"/>
        <end position="890"/>
    </location>
</feature>
<accession>A0A210QSG0</accession>
<keyword evidence="1" id="KW-0677">Repeat</keyword>